<organism evidence="1 2">
    <name type="scientific">Pantoea rodasii</name>
    <dbReference type="NCBI Taxonomy" id="1076549"/>
    <lineage>
        <taxon>Bacteria</taxon>
        <taxon>Pseudomonadati</taxon>
        <taxon>Pseudomonadota</taxon>
        <taxon>Gammaproteobacteria</taxon>
        <taxon>Enterobacterales</taxon>
        <taxon>Erwiniaceae</taxon>
        <taxon>Pantoea</taxon>
    </lineage>
</organism>
<accession>A0A0B1R2S6</accession>
<protein>
    <submittedName>
        <fullName evidence="1">Uncharacterized protein</fullName>
    </submittedName>
</protein>
<sequence length="62" mass="6591">MFLLGLIVGTVEAPYQFQAQGGAREPPLLTQDLNGDAAQQLNLAGVSDLAEITGQSGVFFRR</sequence>
<dbReference type="EMBL" id="JTJJ01000124">
    <property type="protein sequence ID" value="KHJ65477.1"/>
    <property type="molecule type" value="Genomic_DNA"/>
</dbReference>
<dbReference type="Proteomes" id="UP000030853">
    <property type="component" value="Unassembled WGS sequence"/>
</dbReference>
<dbReference type="AlphaFoldDB" id="A0A0B1R2S6"/>
<name>A0A0B1R2S6_9GAMM</name>
<reference evidence="1 2" key="1">
    <citation type="submission" date="2014-11" db="EMBL/GenBank/DDBJ databases">
        <title>Genome sequencing of Pantoea rodasii ND03.</title>
        <authorList>
            <person name="Muhamad Yunos N.Y."/>
            <person name="Chan K.-G."/>
        </authorList>
    </citation>
    <scope>NUCLEOTIDE SEQUENCE [LARGE SCALE GENOMIC DNA]</scope>
    <source>
        <strain evidence="1 2">ND03</strain>
    </source>
</reference>
<comment type="caution">
    <text evidence="1">The sequence shown here is derived from an EMBL/GenBank/DDBJ whole genome shotgun (WGS) entry which is preliminary data.</text>
</comment>
<evidence type="ECO:0000313" key="1">
    <source>
        <dbReference type="EMBL" id="KHJ65477.1"/>
    </source>
</evidence>
<gene>
    <name evidence="1" type="ORF">QU24_24355</name>
</gene>
<proteinExistence type="predicted"/>
<evidence type="ECO:0000313" key="2">
    <source>
        <dbReference type="Proteomes" id="UP000030853"/>
    </source>
</evidence>